<dbReference type="Pfam" id="PF04479">
    <property type="entry name" value="RTA1"/>
    <property type="match status" value="1"/>
</dbReference>
<keyword evidence="7" id="KW-1185">Reference proteome</keyword>
<dbReference type="EMBL" id="CP151261">
    <property type="protein sequence ID" value="WZH42354.1"/>
    <property type="molecule type" value="Genomic_DNA"/>
</dbReference>
<keyword evidence="4 5" id="KW-0472">Membrane</keyword>
<comment type="subcellular location">
    <subcellularLocation>
        <location evidence="1">Membrane</location>
        <topology evidence="1">Multi-pass membrane protein</topology>
    </subcellularLocation>
</comment>
<feature type="transmembrane region" description="Helical" evidence="5">
    <location>
        <begin position="36"/>
        <end position="56"/>
    </location>
</feature>
<evidence type="ECO:0000256" key="3">
    <source>
        <dbReference type="ARBA" id="ARBA00022989"/>
    </source>
</evidence>
<dbReference type="InterPro" id="IPR007568">
    <property type="entry name" value="RTA1"/>
</dbReference>
<evidence type="ECO:0000256" key="2">
    <source>
        <dbReference type="ARBA" id="ARBA00022692"/>
    </source>
</evidence>
<sequence length="356" mass="38156">MSRAPPDGLIVFGPDANCTLDLCPVEWSVYQYRPSLAANIAFIVLYAIAMGAHMFLGIRWKQWFYMSFMMVGCLFEIIGYIGRIILYKNPFNFGGFMVQIVFITSGPVWYTAAVYVTLSKIIKYLAPEASRFKPELVWWLFIPADITCLVLQAAGGALSTISQGSSQTGIDVALAGLSLQVVILVLFCALLGDYLWRYFRSGAAGAIDNRMRIFFGFVSAAVILILARCAFRCYELSEGYQDSDLVTNEGLFIALEGVPPDVNAHPSTIANNIHLRFGPGSLLGIALAPTVLLTIGVPSSADELAAVVAGVGPGAAVALGVPKGALDVADTFLGGYFGRNRVGGSEEEKKGCGTSG</sequence>
<feature type="transmembrane region" description="Helical" evidence="5">
    <location>
        <begin position="136"/>
        <end position="158"/>
    </location>
</feature>
<keyword evidence="2 5" id="KW-0812">Transmembrane</keyword>
<dbReference type="Proteomes" id="UP001489902">
    <property type="component" value="Chromosome 2"/>
</dbReference>
<evidence type="ECO:0000256" key="1">
    <source>
        <dbReference type="ARBA" id="ARBA00004141"/>
    </source>
</evidence>
<proteinExistence type="predicted"/>
<evidence type="ECO:0000313" key="7">
    <source>
        <dbReference type="Proteomes" id="UP001489902"/>
    </source>
</evidence>
<accession>A0ABZ2WNY3</accession>
<evidence type="ECO:0000256" key="4">
    <source>
        <dbReference type="ARBA" id="ARBA00023136"/>
    </source>
</evidence>
<reference evidence="6 7" key="1">
    <citation type="submission" date="2024-04" db="EMBL/GenBank/DDBJ databases">
        <title>Complete genome sequence of Fusarium acuminatum.</title>
        <authorList>
            <person name="Lan B."/>
        </authorList>
    </citation>
    <scope>NUCLEOTIDE SEQUENCE [LARGE SCALE GENOMIC DNA]</scope>
    <source>
        <strain evidence="6">1A</strain>
    </source>
</reference>
<feature type="transmembrane region" description="Helical" evidence="5">
    <location>
        <begin position="93"/>
        <end position="116"/>
    </location>
</feature>
<feature type="transmembrane region" description="Helical" evidence="5">
    <location>
        <begin position="62"/>
        <end position="81"/>
    </location>
</feature>
<organism evidence="6 7">
    <name type="scientific">Fusarium acuminatum</name>
    <dbReference type="NCBI Taxonomy" id="5515"/>
    <lineage>
        <taxon>Eukaryota</taxon>
        <taxon>Fungi</taxon>
        <taxon>Dikarya</taxon>
        <taxon>Ascomycota</taxon>
        <taxon>Pezizomycotina</taxon>
        <taxon>Sordariomycetes</taxon>
        <taxon>Hypocreomycetidae</taxon>
        <taxon>Hypocreales</taxon>
        <taxon>Nectriaceae</taxon>
        <taxon>Fusarium</taxon>
        <taxon>Fusarium tricinctum species complex</taxon>
    </lineage>
</organism>
<name>A0ABZ2WNY3_9HYPO</name>
<gene>
    <name evidence="6" type="ORF">QYS62_003346</name>
</gene>
<feature type="transmembrane region" description="Helical" evidence="5">
    <location>
        <begin position="170"/>
        <end position="192"/>
    </location>
</feature>
<feature type="transmembrane region" description="Helical" evidence="5">
    <location>
        <begin position="212"/>
        <end position="231"/>
    </location>
</feature>
<protein>
    <submittedName>
        <fullName evidence="6">Uncharacterized protein</fullName>
    </submittedName>
</protein>
<dbReference type="PANTHER" id="PTHR31465:SF9">
    <property type="entry name" value="SPHINGOID LONG-CHAIN BASE TRANSPORTER RSB1"/>
    <property type="match status" value="1"/>
</dbReference>
<evidence type="ECO:0000313" key="6">
    <source>
        <dbReference type="EMBL" id="WZH42354.1"/>
    </source>
</evidence>
<keyword evidence="3 5" id="KW-1133">Transmembrane helix</keyword>
<evidence type="ECO:0000256" key="5">
    <source>
        <dbReference type="SAM" id="Phobius"/>
    </source>
</evidence>
<dbReference type="PANTHER" id="PTHR31465">
    <property type="entry name" value="PROTEIN RTA1-RELATED"/>
    <property type="match status" value="1"/>
</dbReference>